<organism evidence="2 3">
    <name type="scientific">Kordiimonas lipolytica</name>
    <dbReference type="NCBI Taxonomy" id="1662421"/>
    <lineage>
        <taxon>Bacteria</taxon>
        <taxon>Pseudomonadati</taxon>
        <taxon>Pseudomonadota</taxon>
        <taxon>Alphaproteobacteria</taxon>
        <taxon>Kordiimonadales</taxon>
        <taxon>Kordiimonadaceae</taxon>
        <taxon>Kordiimonas</taxon>
    </lineage>
</organism>
<dbReference type="PANTHER" id="PTHR42850">
    <property type="entry name" value="METALLOPHOSPHOESTERASE"/>
    <property type="match status" value="1"/>
</dbReference>
<dbReference type="InterPro" id="IPR050126">
    <property type="entry name" value="Ap4A_hydrolase"/>
</dbReference>
<gene>
    <name evidence="2" type="ORF">ACFO5Q_15310</name>
</gene>
<proteinExistence type="predicted"/>
<dbReference type="Gene3D" id="3.60.21.10">
    <property type="match status" value="1"/>
</dbReference>
<comment type="caution">
    <text evidence="2">The sequence shown here is derived from an EMBL/GenBank/DDBJ whole genome shotgun (WGS) entry which is preliminary data.</text>
</comment>
<name>A0ABV8UFG2_9PROT</name>
<accession>A0ABV8UFG2</accession>
<dbReference type="EMBL" id="JBHSCR010000015">
    <property type="protein sequence ID" value="MFC4349219.1"/>
    <property type="molecule type" value="Genomic_DNA"/>
</dbReference>
<dbReference type="InterPro" id="IPR004843">
    <property type="entry name" value="Calcineurin-like_PHP"/>
</dbReference>
<dbReference type="Proteomes" id="UP001595776">
    <property type="component" value="Unassembled WGS sequence"/>
</dbReference>
<dbReference type="Pfam" id="PF00149">
    <property type="entry name" value="Metallophos"/>
    <property type="match status" value="1"/>
</dbReference>
<sequence>MPKLPNNIHPSHRVVSVARDGRTFVCGDLHGCYDELWQEMHQAGFDRARDHLIVLGDLTDRGIKNYECVKLLAEPWFHSVLGNHDEMMLNAVNPRSDKHFWRVNGGGWFDLLSEEQQEEVQYLCDRFVERLPLSMTLLLPDGSHIGLMHADAPTDWHAAVEGHQPRMETLWGRRRIKDKDQTSVANVDLVLVGHTSNNAILRLGNVIYLDTGAGFRNGRLTMVEIGQSLEELEANLQQRIELDRSCNFLPFTYEPIGDYETG</sequence>
<evidence type="ECO:0000259" key="1">
    <source>
        <dbReference type="Pfam" id="PF00149"/>
    </source>
</evidence>
<dbReference type="PANTHER" id="PTHR42850:SF10">
    <property type="entry name" value="SERINE_THREONINE-PROTEIN PHOSPHATASE 1"/>
    <property type="match status" value="1"/>
</dbReference>
<dbReference type="InterPro" id="IPR029052">
    <property type="entry name" value="Metallo-depent_PP-like"/>
</dbReference>
<dbReference type="RefSeq" id="WP_082719847.1">
    <property type="nucleotide sequence ID" value="NZ_JBHSCR010000015.1"/>
</dbReference>
<keyword evidence="3" id="KW-1185">Reference proteome</keyword>
<evidence type="ECO:0000313" key="3">
    <source>
        <dbReference type="Proteomes" id="UP001595776"/>
    </source>
</evidence>
<dbReference type="SUPFAM" id="SSF56300">
    <property type="entry name" value="Metallo-dependent phosphatases"/>
    <property type="match status" value="1"/>
</dbReference>
<evidence type="ECO:0000313" key="2">
    <source>
        <dbReference type="EMBL" id="MFC4349219.1"/>
    </source>
</evidence>
<reference evidence="3" key="1">
    <citation type="journal article" date="2019" name="Int. J. Syst. Evol. Microbiol.">
        <title>The Global Catalogue of Microorganisms (GCM) 10K type strain sequencing project: providing services to taxonomists for standard genome sequencing and annotation.</title>
        <authorList>
            <consortium name="The Broad Institute Genomics Platform"/>
            <consortium name="The Broad Institute Genome Sequencing Center for Infectious Disease"/>
            <person name="Wu L."/>
            <person name="Ma J."/>
        </authorList>
    </citation>
    <scope>NUCLEOTIDE SEQUENCE [LARGE SCALE GENOMIC DNA]</scope>
    <source>
        <strain evidence="3">CGMCC 1.15304</strain>
    </source>
</reference>
<feature type="domain" description="Calcineurin-like phosphoesterase" evidence="1">
    <location>
        <begin position="22"/>
        <end position="195"/>
    </location>
</feature>
<protein>
    <submittedName>
        <fullName evidence="2">Metallophosphoesterase</fullName>
    </submittedName>
</protein>